<evidence type="ECO:0000313" key="1">
    <source>
        <dbReference type="EMBL" id="RBO93378.1"/>
    </source>
</evidence>
<dbReference type="AlphaFoldDB" id="A0A366DW07"/>
<dbReference type="EMBL" id="QNRH01000005">
    <property type="protein sequence ID" value="RBO93378.1"/>
    <property type="molecule type" value="Genomic_DNA"/>
</dbReference>
<dbReference type="OrthoDB" id="7409377at2"/>
<keyword evidence="2" id="KW-1185">Reference proteome</keyword>
<proteinExistence type="predicted"/>
<comment type="caution">
    <text evidence="1">The sequence shown here is derived from an EMBL/GenBank/DDBJ whole genome shotgun (WGS) entry which is preliminary data.</text>
</comment>
<protein>
    <submittedName>
        <fullName evidence="1">Formate dehydrogenase subunit delta</fullName>
    </submittedName>
</protein>
<name>A0A366DW07_9HYPH</name>
<gene>
    <name evidence="1" type="ORF">DFR47_10595</name>
</gene>
<dbReference type="Pfam" id="PF11390">
    <property type="entry name" value="FdsD"/>
    <property type="match status" value="1"/>
</dbReference>
<dbReference type="Proteomes" id="UP000252893">
    <property type="component" value="Unassembled WGS sequence"/>
</dbReference>
<dbReference type="RefSeq" id="WP_113945107.1">
    <property type="nucleotide sequence ID" value="NZ_JBHEEG010000006.1"/>
</dbReference>
<dbReference type="InterPro" id="IPR021074">
    <property type="entry name" value="Formate_DH_dsu"/>
</dbReference>
<evidence type="ECO:0000313" key="2">
    <source>
        <dbReference type="Proteomes" id="UP000252893"/>
    </source>
</evidence>
<reference evidence="1 2" key="1">
    <citation type="submission" date="2018-06" db="EMBL/GenBank/DDBJ databases">
        <title>Genomic Encyclopedia of Type Strains, Phase IV (KMG-IV): sequencing the most valuable type-strain genomes for metagenomic binning, comparative biology and taxonomic classification.</title>
        <authorList>
            <person name="Goeker M."/>
        </authorList>
    </citation>
    <scope>NUCLEOTIDE SEQUENCE [LARGE SCALE GENOMIC DNA]</scope>
    <source>
        <strain evidence="1 2">DSM 25619</strain>
    </source>
</reference>
<sequence length="76" mass="8526">MSEHTYRSRLPMMASQIATFFSSQTQIDQAAGVAKHINMFWEPRMRSQLFDLIDAGGEGLHPLVIKAAPLIKRPNA</sequence>
<organism evidence="1 2">
    <name type="scientific">Pseudochrobactrum asaccharolyticum</name>
    <dbReference type="NCBI Taxonomy" id="354351"/>
    <lineage>
        <taxon>Bacteria</taxon>
        <taxon>Pseudomonadati</taxon>
        <taxon>Pseudomonadota</taxon>
        <taxon>Alphaproteobacteria</taxon>
        <taxon>Hyphomicrobiales</taxon>
        <taxon>Brucellaceae</taxon>
        <taxon>Pseudochrobactrum</taxon>
    </lineage>
</organism>
<accession>A0A366DW07</accession>